<comment type="subcellular location">
    <subcellularLocation>
        <location evidence="1 11">Nucleus</location>
    </subcellularLocation>
</comment>
<dbReference type="GO" id="GO:0016592">
    <property type="term" value="C:mediator complex"/>
    <property type="evidence" value="ECO:0007669"/>
    <property type="project" value="InterPro"/>
</dbReference>
<proteinExistence type="inferred from homology"/>
<evidence type="ECO:0000256" key="11">
    <source>
        <dbReference type="RuleBase" id="RU364144"/>
    </source>
</evidence>
<evidence type="ECO:0000256" key="8">
    <source>
        <dbReference type="ARBA" id="ARBA00023242"/>
    </source>
</evidence>
<keyword evidence="6 11" id="KW-0010">Activator</keyword>
<dbReference type="FunFam" id="1.20.58.1710:FF:000002">
    <property type="entry name" value="Mediator of RNA polymerase II transcription subunit 8"/>
    <property type="match status" value="1"/>
</dbReference>
<evidence type="ECO:0000256" key="4">
    <source>
        <dbReference type="ARBA" id="ARBA00020637"/>
    </source>
</evidence>
<dbReference type="PANTHER" id="PTHR13074">
    <property type="entry name" value="MEDIATOR OF RNA POLYMERASE II TRANSCRIPTION SUBUNIT 8"/>
    <property type="match status" value="1"/>
</dbReference>
<sequence length="283" mass="30098">MSTPTKDQIKALEQSRQRLVQLTHSLASLIASLNQSDPLPSWPSLQSQATILSNNLLSISEHLSENQPLLSSLVAYPGPDFPGRTQAPTLEQLLRTKLDPRVEDWVARGRRRAVPDTNSNNNNNGGDGVTADNDNNLSEHDLAELWHWAPVEANREARQRDWGGDYTLEERQGGVANVVTGLRRVLDDGEDDLESSGSSEGEGNEGQGEDEEMEVVGVRMRPGAGAVAGGGGLEFDIATGGAHGASAVGGEDGGVGVQKVVAPVVPLEGILRFMTTGAQPGQR</sequence>
<dbReference type="Proteomes" id="UP000235023">
    <property type="component" value="Unassembled WGS sequence"/>
</dbReference>
<evidence type="ECO:0000256" key="1">
    <source>
        <dbReference type="ARBA" id="ARBA00004123"/>
    </source>
</evidence>
<dbReference type="Gene3D" id="1.20.58.1710">
    <property type="match status" value="1"/>
</dbReference>
<comment type="function">
    <text evidence="9 11">Component of the Mediator complex, a coactivator involved in the regulated transcription of nearly all RNA polymerase II-dependent genes. Mediator functions as a bridge to convey information from gene-specific regulatory proteins to the basal RNA polymerase II transcription machinery. Mediator is recruited to promoters by direct interactions with regulatory proteins and serves as a scaffold for the assembly of a functional preinitiation complex with RNA polymerase II and the general transcription factors.</text>
</comment>
<dbReference type="InterPro" id="IPR019364">
    <property type="entry name" value="Mediatior_Med8_fun/met"/>
</dbReference>
<name>A0A2J5HZZ5_9EURO</name>
<evidence type="ECO:0000256" key="6">
    <source>
        <dbReference type="ARBA" id="ARBA00023159"/>
    </source>
</evidence>
<comment type="similarity">
    <text evidence="2 11">Belongs to the Mediator complex subunit 8 family.</text>
</comment>
<dbReference type="PANTHER" id="PTHR13074:SF9">
    <property type="entry name" value="MEDIATOR OF RNA POLYMERASE II TRANSCRIPTION SUBUNIT 8"/>
    <property type="match status" value="1"/>
</dbReference>
<dbReference type="GO" id="GO:0006357">
    <property type="term" value="P:regulation of transcription by RNA polymerase II"/>
    <property type="evidence" value="ECO:0007669"/>
    <property type="project" value="InterPro"/>
</dbReference>
<feature type="region of interest" description="Disordered" evidence="12">
    <location>
        <begin position="188"/>
        <end position="211"/>
    </location>
</feature>
<evidence type="ECO:0000256" key="5">
    <source>
        <dbReference type="ARBA" id="ARBA00023015"/>
    </source>
</evidence>
<accession>A0A2J5HZZ5</accession>
<reference evidence="14" key="1">
    <citation type="submission" date="2017-12" db="EMBL/GenBank/DDBJ databases">
        <authorList>
            <consortium name="DOE Joint Genome Institute"/>
            <person name="Mondo S.J."/>
            <person name="Kjaerbolling I."/>
            <person name="Vesth T.C."/>
            <person name="Frisvad J.C."/>
            <person name="Nybo J.L."/>
            <person name="Theobald S."/>
            <person name="Kuo A."/>
            <person name="Bowyer P."/>
            <person name="Matsuda Y."/>
            <person name="Lyhne E.K."/>
            <person name="Kogle M.E."/>
            <person name="Clum A."/>
            <person name="Lipzen A."/>
            <person name="Salamov A."/>
            <person name="Ngan C.Y."/>
            <person name="Daum C."/>
            <person name="Chiniquy J."/>
            <person name="Barry K."/>
            <person name="LaButti K."/>
            <person name="Haridas S."/>
            <person name="Simmons B.A."/>
            <person name="Magnuson J.K."/>
            <person name="Mortensen U.H."/>
            <person name="Larsen T.O."/>
            <person name="Grigoriev I.V."/>
            <person name="Baker S.E."/>
            <person name="Andersen M.R."/>
            <person name="Nordberg H.P."/>
            <person name="Cantor M.N."/>
            <person name="Hua S.X."/>
        </authorList>
    </citation>
    <scope>NUCLEOTIDE SEQUENCE [LARGE SCALE GENOMIC DNA]</scope>
    <source>
        <strain evidence="14">IBT 19404</strain>
    </source>
</reference>
<comment type="subunit">
    <text evidence="3 11">Component of the Mediator complex.</text>
</comment>
<evidence type="ECO:0000256" key="2">
    <source>
        <dbReference type="ARBA" id="ARBA00005716"/>
    </source>
</evidence>
<evidence type="ECO:0000256" key="3">
    <source>
        <dbReference type="ARBA" id="ARBA00011837"/>
    </source>
</evidence>
<feature type="region of interest" description="Disordered" evidence="12">
    <location>
        <begin position="108"/>
        <end position="136"/>
    </location>
</feature>
<dbReference type="Pfam" id="PF10232">
    <property type="entry name" value="Med8"/>
    <property type="match status" value="1"/>
</dbReference>
<keyword evidence="8 11" id="KW-0539">Nucleus</keyword>
<keyword evidence="7 11" id="KW-0804">Transcription</keyword>
<gene>
    <name evidence="11" type="primary">MED8</name>
    <name evidence="13" type="ORF">BDW42DRAFT_165496</name>
</gene>
<dbReference type="GO" id="GO:0070847">
    <property type="term" value="C:core mediator complex"/>
    <property type="evidence" value="ECO:0007669"/>
    <property type="project" value="TreeGrafter"/>
</dbReference>
<evidence type="ECO:0000256" key="7">
    <source>
        <dbReference type="ARBA" id="ARBA00023163"/>
    </source>
</evidence>
<feature type="compositionally biased region" description="Low complexity" evidence="12">
    <location>
        <begin position="118"/>
        <end position="136"/>
    </location>
</feature>
<dbReference type="AlphaFoldDB" id="A0A2J5HZZ5"/>
<evidence type="ECO:0000256" key="9">
    <source>
        <dbReference type="ARBA" id="ARBA00025687"/>
    </source>
</evidence>
<dbReference type="Gene3D" id="6.10.250.2610">
    <property type="match status" value="1"/>
</dbReference>
<evidence type="ECO:0000256" key="12">
    <source>
        <dbReference type="SAM" id="MobiDB-lite"/>
    </source>
</evidence>
<dbReference type="OrthoDB" id="5329317at2759"/>
<dbReference type="EMBL" id="KZ559522">
    <property type="protein sequence ID" value="PLN82951.1"/>
    <property type="molecule type" value="Genomic_DNA"/>
</dbReference>
<evidence type="ECO:0000313" key="14">
    <source>
        <dbReference type="Proteomes" id="UP000235023"/>
    </source>
</evidence>
<dbReference type="GO" id="GO:0003712">
    <property type="term" value="F:transcription coregulator activity"/>
    <property type="evidence" value="ECO:0007669"/>
    <property type="project" value="InterPro"/>
</dbReference>
<protein>
    <recommendedName>
        <fullName evidence="4 11">Mediator of RNA polymerase II transcription subunit 8</fullName>
    </recommendedName>
    <alternativeName>
        <fullName evidence="10 11">Mediator complex subunit 8</fullName>
    </alternativeName>
</protein>
<keyword evidence="14" id="KW-1185">Reference proteome</keyword>
<organism evidence="13 14">
    <name type="scientific">Aspergillus taichungensis</name>
    <dbReference type="NCBI Taxonomy" id="482145"/>
    <lineage>
        <taxon>Eukaryota</taxon>
        <taxon>Fungi</taxon>
        <taxon>Dikarya</taxon>
        <taxon>Ascomycota</taxon>
        <taxon>Pezizomycotina</taxon>
        <taxon>Eurotiomycetes</taxon>
        <taxon>Eurotiomycetidae</taxon>
        <taxon>Eurotiales</taxon>
        <taxon>Aspergillaceae</taxon>
        <taxon>Aspergillus</taxon>
        <taxon>Aspergillus subgen. Circumdati</taxon>
    </lineage>
</organism>
<evidence type="ECO:0000313" key="13">
    <source>
        <dbReference type="EMBL" id="PLN82951.1"/>
    </source>
</evidence>
<dbReference type="GO" id="GO:0000978">
    <property type="term" value="F:RNA polymerase II cis-regulatory region sequence-specific DNA binding"/>
    <property type="evidence" value="ECO:0007669"/>
    <property type="project" value="TreeGrafter"/>
</dbReference>
<evidence type="ECO:0000256" key="10">
    <source>
        <dbReference type="ARBA" id="ARBA00031261"/>
    </source>
</evidence>
<keyword evidence="5 11" id="KW-0805">Transcription regulation</keyword>